<dbReference type="InterPro" id="IPR029058">
    <property type="entry name" value="AB_hydrolase_fold"/>
</dbReference>
<evidence type="ECO:0000256" key="1">
    <source>
        <dbReference type="ARBA" id="ARBA00008645"/>
    </source>
</evidence>
<dbReference type="STRING" id="100225.SAMN05421595_0769"/>
<dbReference type="PANTHER" id="PTHR22946">
    <property type="entry name" value="DIENELACTONE HYDROLASE DOMAIN-CONTAINING PROTEIN-RELATED"/>
    <property type="match status" value="1"/>
</dbReference>
<dbReference type="EMBL" id="BAGZ01000008">
    <property type="protein sequence ID" value="GAB78253.1"/>
    <property type="molecule type" value="Genomic_DNA"/>
</dbReference>
<dbReference type="InterPro" id="IPR050261">
    <property type="entry name" value="FrsA_esterase"/>
</dbReference>
<dbReference type="AlphaFoldDB" id="K6V7P8"/>
<feature type="domain" description="Xaa-Pro dipeptidyl-peptidase C-terminal" evidence="5">
    <location>
        <begin position="312"/>
        <end position="543"/>
    </location>
</feature>
<feature type="compositionally biased region" description="Basic and acidic residues" evidence="3">
    <location>
        <begin position="365"/>
        <end position="376"/>
    </location>
</feature>
<keyword evidence="4" id="KW-0732">Signal</keyword>
<evidence type="ECO:0000313" key="7">
    <source>
        <dbReference type="Proteomes" id="UP000008495"/>
    </source>
</evidence>
<dbReference type="NCBIfam" id="TIGR00976">
    <property type="entry name" value="CocE_NonD"/>
    <property type="match status" value="1"/>
</dbReference>
<accession>K6V7P8</accession>
<feature type="chain" id="PRO_5003898970" description="Xaa-Pro dipeptidyl-peptidase C-terminal domain-containing protein" evidence="4">
    <location>
        <begin position="21"/>
        <end position="547"/>
    </location>
</feature>
<reference evidence="6 7" key="1">
    <citation type="submission" date="2012-08" db="EMBL/GenBank/DDBJ databases">
        <title>Whole genome shotgun sequence of Austwickia chelonae NBRC 105200.</title>
        <authorList>
            <person name="Yoshida I."/>
            <person name="Hosoyama A."/>
            <person name="Tsuchikane K."/>
            <person name="Katsumata H."/>
            <person name="Ando Y."/>
            <person name="Ohji S."/>
            <person name="Hamada M."/>
            <person name="Tamura T."/>
            <person name="Yamazoe A."/>
            <person name="Yamazaki S."/>
            <person name="Fujita N."/>
        </authorList>
    </citation>
    <scope>NUCLEOTIDE SEQUENCE [LARGE SCALE GENOMIC DNA]</scope>
    <source>
        <strain evidence="6 7">NBRC 105200</strain>
    </source>
</reference>
<keyword evidence="7" id="KW-1185">Reference proteome</keyword>
<dbReference type="Gene3D" id="2.60.120.260">
    <property type="entry name" value="Galactose-binding domain-like"/>
    <property type="match status" value="1"/>
</dbReference>
<comment type="similarity">
    <text evidence="1">Belongs to the AB hydrolase superfamily.</text>
</comment>
<dbReference type="SUPFAM" id="SSF53474">
    <property type="entry name" value="alpha/beta-Hydrolases"/>
    <property type="match status" value="1"/>
</dbReference>
<dbReference type="GO" id="GO:0052689">
    <property type="term" value="F:carboxylic ester hydrolase activity"/>
    <property type="evidence" value="ECO:0007669"/>
    <property type="project" value="UniProtKB-ARBA"/>
</dbReference>
<proteinExistence type="inferred from homology"/>
<evidence type="ECO:0000256" key="4">
    <source>
        <dbReference type="SAM" id="SignalP"/>
    </source>
</evidence>
<protein>
    <recommendedName>
        <fullName evidence="5">Xaa-Pro dipeptidyl-peptidase C-terminal domain-containing protein</fullName>
    </recommendedName>
</protein>
<dbReference type="SUPFAM" id="SSF49785">
    <property type="entry name" value="Galactose-binding domain-like"/>
    <property type="match status" value="1"/>
</dbReference>
<evidence type="ECO:0000256" key="2">
    <source>
        <dbReference type="ARBA" id="ARBA00022801"/>
    </source>
</evidence>
<feature type="region of interest" description="Disordered" evidence="3">
    <location>
        <begin position="360"/>
        <end position="380"/>
    </location>
</feature>
<organism evidence="6 7">
    <name type="scientific">Austwickia chelonae NBRC 105200</name>
    <dbReference type="NCBI Taxonomy" id="1184607"/>
    <lineage>
        <taxon>Bacteria</taxon>
        <taxon>Bacillati</taxon>
        <taxon>Actinomycetota</taxon>
        <taxon>Actinomycetes</taxon>
        <taxon>Micrococcales</taxon>
        <taxon>Dermatophilaceae</taxon>
        <taxon>Austwickia</taxon>
    </lineage>
</organism>
<name>K6V7P8_9MICO</name>
<dbReference type="SMART" id="SM00939">
    <property type="entry name" value="PepX_C"/>
    <property type="match status" value="1"/>
</dbReference>
<feature type="signal peptide" evidence="4">
    <location>
        <begin position="1"/>
        <end position="20"/>
    </location>
</feature>
<dbReference type="InterPro" id="IPR008979">
    <property type="entry name" value="Galactose-bd-like_sf"/>
</dbReference>
<dbReference type="RefSeq" id="WP_006503008.1">
    <property type="nucleotide sequence ID" value="NZ_BAGZ01000008.1"/>
</dbReference>
<sequence>MAVTSIAAVVALLTPTLATAAPLPGKHLRAVATVDRAANDKDGAHTTKEAVTITAHDGVKLSAYLVRPAGQGKFPVVVMPASWSMNRAEYLVKAKEMAARGFIVVSYTSRGFWESGGQIDIMGEDTQRDVSDVIDYALKQPGADSAKVGVVGISYGGGAGLLAAARDRRVRAVSSMSGFADLKESFFPNRTISSSAMGLLVKLGNLTGRPAPVLQEAQAKLESPDAAAAEAFLDKLSASRSAINKVKEINANGAAVLIAHGTDDSFFPVNTMTDFYDRLTVPKRMLMAGGDHAIPDIPGLIGLPSDSWDATLAWMDHHLRGVTTKADAAPPVKAVVANTRMPRVAPTVKALASRQSVNYLTGADPDERKPTGRLSDKPASGWNTSIYSGKGTVADSGALLISGALQGFMKLPPLASMPLVDRTAAGVWLGQPLSKDAIVAGAPTVKLTVTPTKADTTLFFYLYDVDKAGMGGLLTAHPYTLRGVTPGKPQTITVRLAAEHWAVKGGHRFGLVVDTKDPRWQSVSAADGAVTFSSPKGAESSLTIPLG</sequence>
<dbReference type="InterPro" id="IPR000383">
    <property type="entry name" value="Xaa-Pro-like_dom"/>
</dbReference>
<dbReference type="InterPro" id="IPR013736">
    <property type="entry name" value="Xaa-Pro_dipept_C"/>
</dbReference>
<dbReference type="PANTHER" id="PTHR22946:SF9">
    <property type="entry name" value="POLYKETIDE TRANSFERASE AF380"/>
    <property type="match status" value="1"/>
</dbReference>
<keyword evidence="2" id="KW-0378">Hydrolase</keyword>
<comment type="caution">
    <text evidence="6">The sequence shown here is derived from an EMBL/GenBank/DDBJ whole genome shotgun (WGS) entry which is preliminary data.</text>
</comment>
<evidence type="ECO:0000313" key="6">
    <source>
        <dbReference type="EMBL" id="GAB78253.1"/>
    </source>
</evidence>
<dbReference type="Pfam" id="PF02129">
    <property type="entry name" value="Peptidase_S15"/>
    <property type="match status" value="1"/>
</dbReference>
<dbReference type="Proteomes" id="UP000008495">
    <property type="component" value="Unassembled WGS sequence"/>
</dbReference>
<gene>
    <name evidence="6" type="ORF">AUCHE_08_04990</name>
</gene>
<evidence type="ECO:0000259" key="5">
    <source>
        <dbReference type="SMART" id="SM00939"/>
    </source>
</evidence>
<dbReference type="eggNOG" id="COG2936">
    <property type="taxonomic scope" value="Bacteria"/>
</dbReference>
<evidence type="ECO:0000256" key="3">
    <source>
        <dbReference type="SAM" id="MobiDB-lite"/>
    </source>
</evidence>
<dbReference type="Pfam" id="PF08530">
    <property type="entry name" value="PepX_C"/>
    <property type="match status" value="1"/>
</dbReference>
<dbReference type="InterPro" id="IPR005674">
    <property type="entry name" value="CocE/Ser_esterase"/>
</dbReference>
<dbReference type="Gene3D" id="3.40.50.1820">
    <property type="entry name" value="alpha/beta hydrolase"/>
    <property type="match status" value="1"/>
</dbReference>
<dbReference type="GO" id="GO:0008239">
    <property type="term" value="F:dipeptidyl-peptidase activity"/>
    <property type="evidence" value="ECO:0007669"/>
    <property type="project" value="InterPro"/>
</dbReference>